<dbReference type="AlphaFoldDB" id="A0A6J4MJB9"/>
<protein>
    <submittedName>
        <fullName evidence="1">Uncharacterized protein</fullName>
    </submittedName>
</protein>
<dbReference type="EMBL" id="CADCTY010001185">
    <property type="protein sequence ID" value="CAA9361197.1"/>
    <property type="molecule type" value="Genomic_DNA"/>
</dbReference>
<accession>A0A6J4MJB9</accession>
<feature type="non-terminal residue" evidence="1">
    <location>
        <position position="1"/>
    </location>
</feature>
<reference evidence="1" key="1">
    <citation type="submission" date="2020-02" db="EMBL/GenBank/DDBJ databases">
        <authorList>
            <person name="Meier V. D."/>
        </authorList>
    </citation>
    <scope>NUCLEOTIDE SEQUENCE</scope>
    <source>
        <strain evidence="1">AVDCRST_MAG94</strain>
    </source>
</reference>
<proteinExistence type="predicted"/>
<name>A0A6J4MJB9_9CYAN</name>
<gene>
    <name evidence="1" type="ORF">AVDCRST_MAG94-3386</name>
</gene>
<sequence length="70" mass="7929">CCLFQVMLLFYQSSSLRLMTLQHSNRAERSRPLYATGTLRRVCIRPAKRIIPTAPIGDNWCVLPPGARSP</sequence>
<organism evidence="1">
    <name type="scientific">uncultured Leptolyngbya sp</name>
    <dbReference type="NCBI Taxonomy" id="332963"/>
    <lineage>
        <taxon>Bacteria</taxon>
        <taxon>Bacillati</taxon>
        <taxon>Cyanobacteriota</taxon>
        <taxon>Cyanophyceae</taxon>
        <taxon>Leptolyngbyales</taxon>
        <taxon>Leptolyngbyaceae</taxon>
        <taxon>Leptolyngbya group</taxon>
        <taxon>Leptolyngbya</taxon>
        <taxon>environmental samples</taxon>
    </lineage>
</organism>
<feature type="non-terminal residue" evidence="1">
    <location>
        <position position="70"/>
    </location>
</feature>
<evidence type="ECO:0000313" key="1">
    <source>
        <dbReference type="EMBL" id="CAA9361197.1"/>
    </source>
</evidence>